<keyword evidence="3" id="KW-0822">Tryptophan biosynthesis</keyword>
<dbReference type="EMBL" id="RXMA01000007">
    <property type="protein sequence ID" value="RTR21098.1"/>
    <property type="molecule type" value="Genomic_DNA"/>
</dbReference>
<dbReference type="Pfam" id="PF00591">
    <property type="entry name" value="Glycos_transf_3"/>
    <property type="match status" value="1"/>
</dbReference>
<keyword evidence="3" id="KW-0057">Aromatic amino acid biosynthesis</keyword>
<dbReference type="InterPro" id="IPR005940">
    <property type="entry name" value="Anthranilate_Pribosyl_Tfrase"/>
</dbReference>
<keyword evidence="6" id="KW-1185">Reference proteome</keyword>
<keyword evidence="3" id="KW-0028">Amino-acid biosynthesis</keyword>
<accession>A0A3S0KBT1</accession>
<dbReference type="Proteomes" id="UP000277007">
    <property type="component" value="Unassembled WGS sequence"/>
</dbReference>
<dbReference type="InterPro" id="IPR000312">
    <property type="entry name" value="Glycosyl_Trfase_fam3"/>
</dbReference>
<dbReference type="InterPro" id="IPR035902">
    <property type="entry name" value="Nuc_phospho_transferase"/>
</dbReference>
<dbReference type="GO" id="GO:0000162">
    <property type="term" value="P:L-tryptophan biosynthetic process"/>
    <property type="evidence" value="ECO:0007669"/>
    <property type="project" value="UniProtKB-KW"/>
</dbReference>
<evidence type="ECO:0000256" key="1">
    <source>
        <dbReference type="ARBA" id="ARBA00022676"/>
    </source>
</evidence>
<evidence type="ECO:0000256" key="2">
    <source>
        <dbReference type="ARBA" id="ARBA00022679"/>
    </source>
</evidence>
<name>A0A3S0KBT1_9PROT</name>
<comment type="caution">
    <text evidence="5">The sequence shown here is derived from an EMBL/GenBank/DDBJ whole genome shotgun (WGS) entry which is preliminary data.</text>
</comment>
<keyword evidence="1" id="KW-0328">Glycosyltransferase</keyword>
<protein>
    <recommendedName>
        <fullName evidence="4">Glycosyl transferase family 3 domain-containing protein</fullName>
    </recommendedName>
</protein>
<organism evidence="5 6">
    <name type="scientific">Azospirillum griseum</name>
    <dbReference type="NCBI Taxonomy" id="2496639"/>
    <lineage>
        <taxon>Bacteria</taxon>
        <taxon>Pseudomonadati</taxon>
        <taxon>Pseudomonadota</taxon>
        <taxon>Alphaproteobacteria</taxon>
        <taxon>Rhodospirillales</taxon>
        <taxon>Azospirillaceae</taxon>
        <taxon>Azospirillum</taxon>
    </lineage>
</organism>
<proteinExistence type="predicted"/>
<dbReference type="AlphaFoldDB" id="A0A3S0KBT1"/>
<evidence type="ECO:0000259" key="4">
    <source>
        <dbReference type="Pfam" id="PF00591"/>
    </source>
</evidence>
<evidence type="ECO:0000313" key="5">
    <source>
        <dbReference type="EMBL" id="RTR21098.1"/>
    </source>
</evidence>
<dbReference type="SUPFAM" id="SSF52418">
    <property type="entry name" value="Nucleoside phosphorylase/phosphoribosyltransferase catalytic domain"/>
    <property type="match status" value="1"/>
</dbReference>
<dbReference type="RefSeq" id="WP_126614746.1">
    <property type="nucleotide sequence ID" value="NZ_RXMA01000007.1"/>
</dbReference>
<evidence type="ECO:0000256" key="3">
    <source>
        <dbReference type="ARBA" id="ARBA00022822"/>
    </source>
</evidence>
<dbReference type="GO" id="GO:0004048">
    <property type="term" value="F:anthranilate phosphoribosyltransferase activity"/>
    <property type="evidence" value="ECO:0007669"/>
    <property type="project" value="InterPro"/>
</dbReference>
<gene>
    <name evidence="5" type="ORF">EJ903_10215</name>
</gene>
<reference evidence="5 6" key="1">
    <citation type="submission" date="2018-12" db="EMBL/GenBank/DDBJ databases">
        <authorList>
            <person name="Yang Y."/>
        </authorList>
    </citation>
    <scope>NUCLEOTIDE SEQUENCE [LARGE SCALE GENOMIC DNA]</scope>
    <source>
        <strain evidence="5 6">L-25-5w-1</strain>
    </source>
</reference>
<sequence length="359" mass="37083">MSDLVGTLLLRDRPVSVTAWRDLWDRLHARTVSAAEAAAVLASLSTHLPDVGTLAALLASLSERRCAAAPAPASVRAVNIVGTGGGPSTFNISTAAAFVAAALGVTVIKTGSRAYTSRCGSIDLLNRLGIPLTTSPAMTAEMLDRFGIAFAGSYVYPPELTLLAKAVMPLDMKRLGRCFNRLGPFLADVPVAVQVTGLSDPALLPLFRALAGDAPQRRFWFCTNGLGVDELVAIAPNTVLRDGAETGRAGQDPVELDPAALGLAGGTLEDLRPPQDDAGIVPHTLAVLAGDAPTAAVDTVCLNAAVLALAAGVANGWEEGIRLARAAVARGDALRLVENIRAQARGAAAAPWSRRTVHG</sequence>
<dbReference type="PANTHER" id="PTHR43285">
    <property type="entry name" value="ANTHRANILATE PHOSPHORIBOSYLTRANSFERASE"/>
    <property type="match status" value="1"/>
</dbReference>
<feature type="domain" description="Glycosyl transferase family 3" evidence="4">
    <location>
        <begin position="76"/>
        <end position="334"/>
    </location>
</feature>
<dbReference type="Gene3D" id="3.40.1030.10">
    <property type="entry name" value="Nucleoside phosphorylase/phosphoribosyltransferase catalytic domain"/>
    <property type="match status" value="1"/>
</dbReference>
<dbReference type="PANTHER" id="PTHR43285:SF2">
    <property type="entry name" value="ANTHRANILATE PHOSPHORIBOSYLTRANSFERASE"/>
    <property type="match status" value="1"/>
</dbReference>
<evidence type="ECO:0000313" key="6">
    <source>
        <dbReference type="Proteomes" id="UP000277007"/>
    </source>
</evidence>
<dbReference type="GO" id="GO:0005829">
    <property type="term" value="C:cytosol"/>
    <property type="evidence" value="ECO:0007669"/>
    <property type="project" value="TreeGrafter"/>
</dbReference>
<keyword evidence="2" id="KW-0808">Transferase</keyword>
<dbReference type="OrthoDB" id="7844036at2"/>